<feature type="transmembrane region" description="Helical" evidence="1">
    <location>
        <begin position="72"/>
        <end position="92"/>
    </location>
</feature>
<proteinExistence type="predicted"/>
<organism evidence="2">
    <name type="scientific">Guangdong greater green snake arterivirus</name>
    <dbReference type="NCBI Taxonomy" id="2116442"/>
    <lineage>
        <taxon>Viruses</taxon>
        <taxon>Riboviria</taxon>
        <taxon>Orthornavirae</taxon>
        <taxon>Pisuviricota</taxon>
        <taxon>Pisoniviricetes</taxon>
        <taxon>Nidovirales</taxon>
        <taxon>Arnidovirineae</taxon>
        <taxon>Gresnaviridae</taxon>
        <taxon>Reternivirinae</taxon>
        <taxon>Cyclophivirus</taxon>
        <taxon>Cyclophivirus ptyadis</taxon>
        <taxon>Ptyasnivirus 1</taxon>
    </lineage>
</organism>
<feature type="transmembrane region" description="Helical" evidence="1">
    <location>
        <begin position="32"/>
        <end position="52"/>
    </location>
</feature>
<keyword evidence="1" id="KW-1133">Transmembrane helix</keyword>
<dbReference type="GeneID" id="54124739"/>
<evidence type="ECO:0000256" key="1">
    <source>
        <dbReference type="SAM" id="Phobius"/>
    </source>
</evidence>
<protein>
    <submittedName>
        <fullName evidence="2">Putative glycoprotein</fullName>
    </submittedName>
</protein>
<dbReference type="Proteomes" id="UP000502925">
    <property type="component" value="Segment"/>
</dbReference>
<keyword evidence="1" id="KW-0472">Membrane</keyword>
<feature type="transmembrane region" description="Helical" evidence="1">
    <location>
        <begin position="410"/>
        <end position="428"/>
    </location>
</feature>
<reference evidence="2" key="1">
    <citation type="journal article" date="2018" name="Nature">
        <title>The evolutionary history of vertebrate RNA viruses.</title>
        <authorList>
            <person name="Shi M."/>
            <person name="Lin X.D."/>
            <person name="Chen X."/>
            <person name="Tian J.H."/>
            <person name="Chen L.J."/>
            <person name="Li K."/>
            <person name="Wang W."/>
            <person name="Eden J.S."/>
            <person name="Shen J.J."/>
            <person name="Liu L."/>
            <person name="Holmes E.C."/>
            <person name="Zhang Y.Z."/>
        </authorList>
    </citation>
    <scope>NUCLEOTIDE SEQUENCE [LARGE SCALE GENOMIC DNA]</scope>
    <source>
        <strain evidence="2">LPSG2430</strain>
    </source>
</reference>
<evidence type="ECO:0000313" key="2">
    <source>
        <dbReference type="EMBL" id="AVM87322.1"/>
    </source>
</evidence>
<sequence length="799" mass="91477">MFINWLSLKLHLLQLVFPSWLWPFLQVRSRNLWCSLLLSFVWLMLFCIQFGLTSMSLKLMFGPEWFLNSFCLYALAWLLSLFCAALLLISVLEYIDLAKQAETYCVLHPLFWRPMKAACSAFQTLILTSTSRKLEPSRTSMEFVHPSKMCTCISKGKSICLCPTLILMFLFMIWLPQSRANRTTDPKCLKLESFIDLGPSRYLYIDPDMSTDYILSSTWHLNYTDYCAPNRSHPNDYKNWLPTCAMFKPENIFKHFNAYDNNRCTRNLVLDFISNFVADYNYTYAAIVPETPIAKFLMAALVIPKLYDIAIVYFNASTRNIVFAVNNESKHEIRSTSFCIPPILYHAQEYQGHIKNLTATNQSCSFNNASVSLNSHFLSQHYKPRYILGNFPFTCACVAAYFLTWWTCKIWLIVWLFLLATQDVVIAFDVVKLYGQLPAAMTINRTCAVGYNPGAKQFKVSHIAVNATLHHANRTFTSPSLHIPDPHLMVTGCIADTPDLKVDKSGRYFEAQFAHTNTPRFLDFDANTLGDGIWLESPKIMQICTGSVCEHIGDFKFLEQEADVIGLSARELFVDDEVNVHTCRAVTRLLNHDLDLDAKVIALHRHHVEKYLSEMDNNTSQILASDELDQLILYYSTIGPAYDRSITAVYLLNNTVVEETSGIGDDTEVDAEFDYHADLVIYRSCVTNYTTYIVLCQFHGLYTHYKMHRTYDNGSHSHDVIDPSTITVVPKKYDGPPCPYYLSPYMHKAWALSQTQQVMEEVFSFSLHYWGYEVATALLSSLLMAVCMSLLSRIGRSLI</sequence>
<keyword evidence="1" id="KW-0812">Transmembrane</keyword>
<feature type="transmembrane region" description="Helical" evidence="1">
    <location>
        <begin position="386"/>
        <end position="403"/>
    </location>
</feature>
<feature type="transmembrane region" description="Helical" evidence="1">
    <location>
        <begin position="158"/>
        <end position="175"/>
    </location>
</feature>
<keyword evidence="3" id="KW-1185">Reference proteome</keyword>
<evidence type="ECO:0000313" key="3">
    <source>
        <dbReference type="Proteomes" id="UP000502925"/>
    </source>
</evidence>
<feature type="transmembrane region" description="Helical" evidence="1">
    <location>
        <begin position="769"/>
        <end position="791"/>
    </location>
</feature>
<name>A0A2P1GMV7_9NIDO</name>
<dbReference type="RefSeq" id="YP_009755863.1">
    <property type="nucleotide sequence ID" value="NC_046959.1"/>
</dbReference>
<dbReference type="KEGG" id="vg:54124739"/>
<accession>A0A2P1GMV7</accession>
<dbReference type="EMBL" id="MG600023">
    <property type="protein sequence ID" value="AVM87322.1"/>
    <property type="molecule type" value="Genomic_RNA"/>
</dbReference>